<sequence>ETSADDSWFKKAVMIAGDTFPNGNTYYEGEMETGHTGDMLEDDGFTIEKLWTSTETLTGVSDVVKAISAGAGFVHFAGHGNPST</sequence>
<feature type="non-terminal residue" evidence="2">
    <location>
        <position position="1"/>
    </location>
</feature>
<evidence type="ECO:0000313" key="2">
    <source>
        <dbReference type="EMBL" id="GAG50839.1"/>
    </source>
</evidence>
<gene>
    <name evidence="2" type="ORF">S01H1_85497</name>
</gene>
<dbReference type="Gene3D" id="3.40.50.1460">
    <property type="match status" value="1"/>
</dbReference>
<proteinExistence type="predicted"/>
<feature type="domain" description="Gingipain" evidence="1">
    <location>
        <begin position="5"/>
        <end position="83"/>
    </location>
</feature>
<comment type="caution">
    <text evidence="2">The sequence shown here is derived from an EMBL/GenBank/DDBJ whole genome shotgun (WGS) entry which is preliminary data.</text>
</comment>
<reference evidence="2" key="1">
    <citation type="journal article" date="2014" name="Front. Microbiol.">
        <title>High frequency of phylogenetically diverse reductive dehalogenase-homologous genes in deep subseafloor sedimentary metagenomes.</title>
        <authorList>
            <person name="Kawai M."/>
            <person name="Futagami T."/>
            <person name="Toyoda A."/>
            <person name="Takaki Y."/>
            <person name="Nishi S."/>
            <person name="Hori S."/>
            <person name="Arai W."/>
            <person name="Tsubouchi T."/>
            <person name="Morono Y."/>
            <person name="Uchiyama I."/>
            <person name="Ito T."/>
            <person name="Fujiyama A."/>
            <person name="Inagaki F."/>
            <person name="Takami H."/>
        </authorList>
    </citation>
    <scope>NUCLEOTIDE SEQUENCE</scope>
    <source>
        <strain evidence="2">Expedition CK06-06</strain>
    </source>
</reference>
<dbReference type="GO" id="GO:0006508">
    <property type="term" value="P:proteolysis"/>
    <property type="evidence" value="ECO:0007669"/>
    <property type="project" value="InterPro"/>
</dbReference>
<feature type="non-terminal residue" evidence="2">
    <location>
        <position position="84"/>
    </location>
</feature>
<dbReference type="EMBL" id="BARS01058748">
    <property type="protein sequence ID" value="GAG50839.1"/>
    <property type="molecule type" value="Genomic_DNA"/>
</dbReference>
<dbReference type="Pfam" id="PF01364">
    <property type="entry name" value="Peptidase_C25"/>
    <property type="match status" value="1"/>
</dbReference>
<organism evidence="2">
    <name type="scientific">marine sediment metagenome</name>
    <dbReference type="NCBI Taxonomy" id="412755"/>
    <lineage>
        <taxon>unclassified sequences</taxon>
        <taxon>metagenomes</taxon>
        <taxon>ecological metagenomes</taxon>
    </lineage>
</organism>
<dbReference type="AlphaFoldDB" id="X0Y4H1"/>
<dbReference type="GO" id="GO:0008234">
    <property type="term" value="F:cysteine-type peptidase activity"/>
    <property type="evidence" value="ECO:0007669"/>
    <property type="project" value="InterPro"/>
</dbReference>
<name>X0Y4H1_9ZZZZ</name>
<accession>X0Y4H1</accession>
<dbReference type="InterPro" id="IPR001769">
    <property type="entry name" value="Gingipain"/>
</dbReference>
<evidence type="ECO:0000259" key="1">
    <source>
        <dbReference type="Pfam" id="PF01364"/>
    </source>
</evidence>
<protein>
    <recommendedName>
        <fullName evidence="1">Gingipain domain-containing protein</fullName>
    </recommendedName>
</protein>